<proteinExistence type="predicted"/>
<name>A0A1E5G2D5_9FIRM</name>
<keyword evidence="4" id="KW-1185">Reference proteome</keyword>
<organism evidence="3 4">
    <name type="scientific">Desulfuribacillus alkaliarsenatis</name>
    <dbReference type="NCBI Taxonomy" id="766136"/>
    <lineage>
        <taxon>Bacteria</taxon>
        <taxon>Bacillati</taxon>
        <taxon>Bacillota</taxon>
        <taxon>Desulfuribacillia</taxon>
        <taxon>Desulfuribacillales</taxon>
        <taxon>Desulfuribacillaceae</taxon>
        <taxon>Desulfuribacillus</taxon>
    </lineage>
</organism>
<evidence type="ECO:0000313" key="3">
    <source>
        <dbReference type="EMBL" id="OEF97126.1"/>
    </source>
</evidence>
<feature type="domain" description="Copper amine oxidase-like N-terminal" evidence="2">
    <location>
        <begin position="735"/>
        <end position="822"/>
    </location>
</feature>
<evidence type="ECO:0000313" key="4">
    <source>
        <dbReference type="Proteomes" id="UP000094296"/>
    </source>
</evidence>
<dbReference type="EMBL" id="MIJE01000022">
    <property type="protein sequence ID" value="OEF97126.1"/>
    <property type="molecule type" value="Genomic_DNA"/>
</dbReference>
<dbReference type="Pfam" id="PF07833">
    <property type="entry name" value="Cu_amine_oxidN1"/>
    <property type="match status" value="1"/>
</dbReference>
<sequence>MRRSRKKESKYKLFMWLAIVVLIVGLGYSQTLRVDASARPSASEIPDGTLIIGTHLIALQALNQEILEIAIKSADDMKTREDGVVQDRVYYKSDLNQGVWYDITNAESVTDISISTSKAVSNELIDSLILTHWTKSDGITIELATGRAVSVQDIESMEDPKNLPELAMLKIEKEVQEGKLQALEETAADSDDEDRDLQRQIEQTKEKIDSIDRVFAPIEDTEIDALRQILDHFDGFIQYLINDKQAPDRLLNIAAEEKKITRAIRDTKIYEAMLERLYDELEIAIMLEDGELISRYGSTIDELRQSFSEAEIDADRGEPTTALEKIYQQLAEQLATQVQAGDYPGGYDTLLKMQGIDSILNNRILDRKLELELIEQAMDMVGATLELLTTDAGDEYKAAKDNGESEAVLNRLRNQRASDLQRKLQEIDDLLEYKKFRTDPGLHAGLIEDMLKHLRNLEDELASIPTGTAGIDDDMKAGLTSTIQESTQSLAQDLAKAKAANSPEIAKQTAELERLQKLEDDIQEQYYRAAEIGDLEALEKIKAQLDSLKALVEAEQNQAAANYKNLLDQKSNLEEQLQSATTDIDKSRLRSELDGVLLQMAGLENQIDGKALQSLQQLDDLKSDLKDALQNDEMRMAGIVAADLVDLLAIIPEEIMSEQQKDKELAAVLKQLQDKADQYEKLGNSGAADALLTTADRIEERAADKGLGESRPTITLPPVSPYSIVFTDFNINVREPLIYRNDTVYIASRQILELLGAKVTWQAEQQRIIAQDPRYSMLIEYSLNQDVIYVNNRRVRLQHPMESKNGQTYIPLQVLLDAYRMTSETRDGVIYARMR</sequence>
<gene>
    <name evidence="3" type="ORF">BHF68_05890</name>
</gene>
<accession>A0A1E5G2D5</accession>
<dbReference type="InterPro" id="IPR036582">
    <property type="entry name" value="Mao_N_sf"/>
</dbReference>
<dbReference type="RefSeq" id="WP_069643172.1">
    <property type="nucleotide sequence ID" value="NZ_MIJE01000022.1"/>
</dbReference>
<feature type="coiled-coil region" evidence="1">
    <location>
        <begin position="166"/>
        <end position="207"/>
    </location>
</feature>
<dbReference type="SUPFAM" id="SSF55383">
    <property type="entry name" value="Copper amine oxidase, domain N"/>
    <property type="match status" value="1"/>
</dbReference>
<reference evidence="3 4" key="1">
    <citation type="submission" date="2016-09" db="EMBL/GenBank/DDBJ databases">
        <title>Draft genome sequence for the type strain of Desulfuribacillus alkaliarsenatis AHT28, an obligately anaerobic, sulfidogenic bacterium isolated from Russian soda lake sediments.</title>
        <authorList>
            <person name="Abin C.A."/>
            <person name="Hollibaugh J.T."/>
        </authorList>
    </citation>
    <scope>NUCLEOTIDE SEQUENCE [LARGE SCALE GENOMIC DNA]</scope>
    <source>
        <strain evidence="3 4">AHT28</strain>
    </source>
</reference>
<dbReference type="Proteomes" id="UP000094296">
    <property type="component" value="Unassembled WGS sequence"/>
</dbReference>
<dbReference type="InterPro" id="IPR012854">
    <property type="entry name" value="Cu_amine_oxidase-like_N"/>
</dbReference>
<feature type="coiled-coil region" evidence="1">
    <location>
        <begin position="505"/>
        <end position="635"/>
    </location>
</feature>
<protein>
    <recommendedName>
        <fullName evidence="2">Copper amine oxidase-like N-terminal domain-containing protein</fullName>
    </recommendedName>
</protein>
<evidence type="ECO:0000259" key="2">
    <source>
        <dbReference type="Pfam" id="PF07833"/>
    </source>
</evidence>
<evidence type="ECO:0000256" key="1">
    <source>
        <dbReference type="SAM" id="Coils"/>
    </source>
</evidence>
<comment type="caution">
    <text evidence="3">The sequence shown here is derived from an EMBL/GenBank/DDBJ whole genome shotgun (WGS) entry which is preliminary data.</text>
</comment>
<keyword evidence="1" id="KW-0175">Coiled coil</keyword>
<dbReference type="Gene3D" id="3.30.457.10">
    <property type="entry name" value="Copper amine oxidase-like, N-terminal domain"/>
    <property type="match status" value="1"/>
</dbReference>
<dbReference type="STRING" id="766136.BHF68_05890"/>
<dbReference type="AlphaFoldDB" id="A0A1E5G2D5"/>